<feature type="compositionally biased region" description="Polar residues" evidence="6">
    <location>
        <begin position="333"/>
        <end position="347"/>
    </location>
</feature>
<feature type="region of interest" description="Disordered" evidence="6">
    <location>
        <begin position="407"/>
        <end position="430"/>
    </location>
</feature>
<dbReference type="CDD" id="cd00063">
    <property type="entry name" value="FN3"/>
    <property type="match status" value="1"/>
</dbReference>
<evidence type="ECO:0000313" key="10">
    <source>
        <dbReference type="Proteomes" id="UP000826234"/>
    </source>
</evidence>
<organism evidence="9 10">
    <name type="scientific">Phrynosoma platyrhinos</name>
    <name type="common">Desert horned lizard</name>
    <dbReference type="NCBI Taxonomy" id="52577"/>
    <lineage>
        <taxon>Eukaryota</taxon>
        <taxon>Metazoa</taxon>
        <taxon>Chordata</taxon>
        <taxon>Craniata</taxon>
        <taxon>Vertebrata</taxon>
        <taxon>Euteleostomi</taxon>
        <taxon>Lepidosauria</taxon>
        <taxon>Squamata</taxon>
        <taxon>Bifurcata</taxon>
        <taxon>Unidentata</taxon>
        <taxon>Episquamata</taxon>
        <taxon>Toxicofera</taxon>
        <taxon>Iguania</taxon>
        <taxon>Phrynosomatidae</taxon>
        <taxon>Phrynosomatinae</taxon>
        <taxon>Phrynosoma</taxon>
    </lineage>
</organism>
<evidence type="ECO:0000256" key="7">
    <source>
        <dbReference type="SAM" id="Phobius"/>
    </source>
</evidence>
<dbReference type="PANTHER" id="PTHR23036">
    <property type="entry name" value="CYTOKINE RECEPTOR"/>
    <property type="match status" value="1"/>
</dbReference>
<dbReference type="Gene3D" id="2.60.40.10">
    <property type="entry name" value="Immunoglobulins"/>
    <property type="match status" value="2"/>
</dbReference>
<dbReference type="InterPro" id="IPR013783">
    <property type="entry name" value="Ig-like_fold"/>
</dbReference>
<evidence type="ECO:0000256" key="5">
    <source>
        <dbReference type="ARBA" id="ARBA00023180"/>
    </source>
</evidence>
<keyword evidence="7" id="KW-1133">Transmembrane helix</keyword>
<protein>
    <recommendedName>
        <fullName evidence="8">Fibronectin type-III domain-containing protein</fullName>
    </recommendedName>
</protein>
<dbReference type="InterPro" id="IPR050379">
    <property type="entry name" value="Type-I_Cytokine_Rcpt"/>
</dbReference>
<dbReference type="EMBL" id="JAIPUX010000439">
    <property type="protein sequence ID" value="KAH0627949.1"/>
    <property type="molecule type" value="Genomic_DNA"/>
</dbReference>
<feature type="compositionally biased region" description="Basic and acidic residues" evidence="6">
    <location>
        <begin position="1"/>
        <end position="10"/>
    </location>
</feature>
<gene>
    <name evidence="9" type="ORF">JD844_008545</name>
</gene>
<name>A0ABQ7TEL3_PHRPL</name>
<keyword evidence="10" id="KW-1185">Reference proteome</keyword>
<keyword evidence="2" id="KW-0677">Repeat</keyword>
<keyword evidence="7" id="KW-0812">Transmembrane</keyword>
<feature type="region of interest" description="Disordered" evidence="6">
    <location>
        <begin position="215"/>
        <end position="351"/>
    </location>
</feature>
<feature type="transmembrane region" description="Helical" evidence="7">
    <location>
        <begin position="543"/>
        <end position="566"/>
    </location>
</feature>
<feature type="compositionally biased region" description="Polar residues" evidence="6">
    <location>
        <begin position="265"/>
        <end position="280"/>
    </location>
</feature>
<evidence type="ECO:0000256" key="4">
    <source>
        <dbReference type="ARBA" id="ARBA00023170"/>
    </source>
</evidence>
<keyword evidence="3" id="KW-1015">Disulfide bond</keyword>
<dbReference type="Pfam" id="PF00041">
    <property type="entry name" value="fn3"/>
    <property type="match status" value="1"/>
</dbReference>
<evidence type="ECO:0000256" key="6">
    <source>
        <dbReference type="SAM" id="MobiDB-lite"/>
    </source>
</evidence>
<dbReference type="SMART" id="SM00060">
    <property type="entry name" value="FN3"/>
    <property type="match status" value="1"/>
</dbReference>
<keyword evidence="1" id="KW-0732">Signal</keyword>
<evidence type="ECO:0000256" key="3">
    <source>
        <dbReference type="ARBA" id="ARBA00023157"/>
    </source>
</evidence>
<proteinExistence type="predicted"/>
<keyword evidence="5" id="KW-0325">Glycoprotein</keyword>
<accession>A0ABQ7TEL3</accession>
<sequence>MPVDPEELHRSRAHRRRTPSPAHSEIRWVASETQVILAQVHQASSLGTNKSSCFSKNGSCSLYGVPYAAPSCVELKAENEKEVVNCVPIKPEEIFWSEWSIEKMGRTEEQGLVNGYRVKYFTKSNDSLKYTKNTSDDNATLNLTKEAYVISVTAFNEAGESPEAILKIPPINEEKEMDHEKIVFIKALALEEQMFLEWEPSNVEINNYIVECEKDKPSKPKRSTRSGKDWEEGDDLIPRKHRGEDGGEKAAKRKHLELQDDSVHRTSSSKRAWLTSPQVSHQERPSKLAKTPPASFSSGLPDEPLVPEPLSSPVRVESKSEGEIVDIDPPSLTPHQLQQPSVPSPQDGSHALVWGQQSVPIPLGLEANRLGSQLMDPRHDQLISRYPDLRFQDGSYLLPVDLSQLTVGSQHSPTPPSPPPRQASLFHHGPLPRSPASSFISVPAEGPSAEEVENIDKNQATIKWKEIPEGKRNGFITNYTVFYKAEDGKEFGETVDSSVLQYRLKFLQANTKYTAHVMASTIAGGKNGTATTFITSKFSVVDIILINAIVGMFMLCLLIIGILGAVKRHMLKDAFWPKIPHPHIMTTVVTMDQMAAVGLGQSTRDIPSYCTNTPSSHYFPPCNYLPLTLGKNERGLVAAVLGGHGSQLIRFLSDVND</sequence>
<evidence type="ECO:0000313" key="9">
    <source>
        <dbReference type="EMBL" id="KAH0627949.1"/>
    </source>
</evidence>
<feature type="compositionally biased region" description="Basic and acidic residues" evidence="6">
    <location>
        <begin position="226"/>
        <end position="264"/>
    </location>
</feature>
<dbReference type="InterPro" id="IPR036116">
    <property type="entry name" value="FN3_sf"/>
</dbReference>
<feature type="region of interest" description="Disordered" evidence="6">
    <location>
        <begin position="1"/>
        <end position="23"/>
    </location>
</feature>
<evidence type="ECO:0000259" key="8">
    <source>
        <dbReference type="PROSITE" id="PS50853"/>
    </source>
</evidence>
<evidence type="ECO:0000256" key="1">
    <source>
        <dbReference type="ARBA" id="ARBA00022729"/>
    </source>
</evidence>
<dbReference type="SUPFAM" id="SSF49265">
    <property type="entry name" value="Fibronectin type III"/>
    <property type="match status" value="1"/>
</dbReference>
<evidence type="ECO:0000256" key="2">
    <source>
        <dbReference type="ARBA" id="ARBA00022737"/>
    </source>
</evidence>
<reference evidence="9 10" key="1">
    <citation type="journal article" date="2022" name="Gigascience">
        <title>A chromosome-level genome assembly and annotation of the desert horned lizard, Phrynosoma platyrhinos, provides insight into chromosomal rearrangements among reptiles.</title>
        <authorList>
            <person name="Koochekian N."/>
            <person name="Ascanio A."/>
            <person name="Farleigh K."/>
            <person name="Card D.C."/>
            <person name="Schield D.R."/>
            <person name="Castoe T.A."/>
            <person name="Jezkova T."/>
        </authorList>
    </citation>
    <scope>NUCLEOTIDE SEQUENCE [LARGE SCALE GENOMIC DNA]</scope>
    <source>
        <strain evidence="9">NK-2021</strain>
    </source>
</reference>
<comment type="caution">
    <text evidence="9">The sequence shown here is derived from an EMBL/GenBank/DDBJ whole genome shotgun (WGS) entry which is preliminary data.</text>
</comment>
<keyword evidence="4" id="KW-0675">Receptor</keyword>
<keyword evidence="7" id="KW-0472">Membrane</keyword>
<dbReference type="PANTHER" id="PTHR23036:SF96">
    <property type="entry name" value="INTERLEUKIN-31 RECEPTOR SUBUNIT ALPHA"/>
    <property type="match status" value="1"/>
</dbReference>
<dbReference type="InterPro" id="IPR003961">
    <property type="entry name" value="FN3_dom"/>
</dbReference>
<dbReference type="Proteomes" id="UP000826234">
    <property type="component" value="Unassembled WGS sequence"/>
</dbReference>
<dbReference type="PROSITE" id="PS50853">
    <property type="entry name" value="FN3"/>
    <property type="match status" value="1"/>
</dbReference>
<feature type="domain" description="Fibronectin type-III" evidence="8">
    <location>
        <begin position="446"/>
        <end position="538"/>
    </location>
</feature>